<evidence type="ECO:0000313" key="1">
    <source>
        <dbReference type="EMBL" id="KAA8544836.1"/>
    </source>
</evidence>
<accession>A0A5J5BQ74</accession>
<name>A0A5J5BQ74_9ASTE</name>
<dbReference type="Proteomes" id="UP000325577">
    <property type="component" value="Linkage Group LG10"/>
</dbReference>
<proteinExistence type="predicted"/>
<dbReference type="EMBL" id="CM018033">
    <property type="protein sequence ID" value="KAA8544836.1"/>
    <property type="molecule type" value="Genomic_DNA"/>
</dbReference>
<protein>
    <submittedName>
        <fullName evidence="1">Uncharacterized protein</fullName>
    </submittedName>
</protein>
<sequence>MWFWDRVVIWWEQSAGGSTAAASSIDDWVVDVLKGRVGEGGDELEAGESLEALVSTMHVAETNENTSL</sequence>
<gene>
    <name evidence="1" type="ORF">F0562_019620</name>
</gene>
<organism evidence="1 2">
    <name type="scientific">Nyssa sinensis</name>
    <dbReference type="NCBI Taxonomy" id="561372"/>
    <lineage>
        <taxon>Eukaryota</taxon>
        <taxon>Viridiplantae</taxon>
        <taxon>Streptophyta</taxon>
        <taxon>Embryophyta</taxon>
        <taxon>Tracheophyta</taxon>
        <taxon>Spermatophyta</taxon>
        <taxon>Magnoliopsida</taxon>
        <taxon>eudicotyledons</taxon>
        <taxon>Gunneridae</taxon>
        <taxon>Pentapetalae</taxon>
        <taxon>asterids</taxon>
        <taxon>Cornales</taxon>
        <taxon>Nyssaceae</taxon>
        <taxon>Nyssa</taxon>
    </lineage>
</organism>
<evidence type="ECO:0000313" key="2">
    <source>
        <dbReference type="Proteomes" id="UP000325577"/>
    </source>
</evidence>
<reference evidence="1 2" key="1">
    <citation type="submission" date="2019-09" db="EMBL/GenBank/DDBJ databases">
        <title>A chromosome-level genome assembly of the Chinese tupelo Nyssa sinensis.</title>
        <authorList>
            <person name="Yang X."/>
            <person name="Kang M."/>
            <person name="Yang Y."/>
            <person name="Xiong H."/>
            <person name="Wang M."/>
            <person name="Zhang Z."/>
            <person name="Wang Z."/>
            <person name="Wu H."/>
            <person name="Ma T."/>
            <person name="Liu J."/>
            <person name="Xi Z."/>
        </authorList>
    </citation>
    <scope>NUCLEOTIDE SEQUENCE [LARGE SCALE GENOMIC DNA]</scope>
    <source>
        <strain evidence="1">J267</strain>
        <tissue evidence="1">Leaf</tissue>
    </source>
</reference>
<dbReference type="AlphaFoldDB" id="A0A5J5BQ74"/>
<keyword evidence="2" id="KW-1185">Reference proteome</keyword>